<dbReference type="Proteomes" id="UP000020103">
    <property type="component" value="Unassembled WGS sequence"/>
</dbReference>
<evidence type="ECO:0000313" key="1">
    <source>
        <dbReference type="EMBL" id="EUA48623.1"/>
    </source>
</evidence>
<proteinExistence type="predicted"/>
<dbReference type="EMBL" id="JAOF01000001">
    <property type="protein sequence ID" value="EUA48623.1"/>
    <property type="molecule type" value="Genomic_DNA"/>
</dbReference>
<reference evidence="1 2" key="1">
    <citation type="submission" date="2013-12" db="EMBL/GenBank/DDBJ databases">
        <authorList>
            <person name="Madinger N."/>
            <person name="Lenaerts A."/>
            <person name="Ordway D."/>
            <person name="DeGroote M.A."/>
            <person name="Parker T."/>
            <person name="Sizemore C."/>
            <person name="Tallon L.J."/>
            <person name="Sadzewicz L.K."/>
            <person name="Sengamalay N."/>
            <person name="Fraser C.M."/>
            <person name="Hine E."/>
            <person name="Shefchek K.A."/>
            <person name="Das S.P."/>
            <person name="Tettelin H."/>
        </authorList>
    </citation>
    <scope>NUCLEOTIDE SEQUENCE [LARGE SCALE GENOMIC DNA]</scope>
    <source>
        <strain evidence="1 2">21</strain>
    </source>
</reference>
<dbReference type="AlphaFoldDB" id="A0A829Q7B9"/>
<comment type="caution">
    <text evidence="1">The sequence shown here is derived from an EMBL/GenBank/DDBJ whole genome shotgun (WGS) entry which is preliminary data.</text>
</comment>
<evidence type="ECO:0000313" key="2">
    <source>
        <dbReference type="Proteomes" id="UP000020103"/>
    </source>
</evidence>
<protein>
    <submittedName>
        <fullName evidence="1">Uncharacterized protein</fullName>
    </submittedName>
</protein>
<name>A0A829Q7B9_9MYCO</name>
<sequence>MPGLNGDARREIAEAATMQSRSNRSCWNRMRKVHLRRSVALAQSDSDSVGAE</sequence>
<gene>
    <name evidence="1" type="ORF">I543_0078</name>
</gene>
<organism evidence="1 2">
    <name type="scientific">Mycobacteroides abscessus 21</name>
    <dbReference type="NCBI Taxonomy" id="1299324"/>
    <lineage>
        <taxon>Bacteria</taxon>
        <taxon>Bacillati</taxon>
        <taxon>Actinomycetota</taxon>
        <taxon>Actinomycetes</taxon>
        <taxon>Mycobacteriales</taxon>
        <taxon>Mycobacteriaceae</taxon>
        <taxon>Mycobacteroides</taxon>
        <taxon>Mycobacteroides abscessus</taxon>
    </lineage>
</organism>
<accession>A0A829Q7B9</accession>